<keyword evidence="11" id="KW-1185">Reference proteome</keyword>
<evidence type="ECO:0000256" key="7">
    <source>
        <dbReference type="HAMAP-Rule" id="MF_00910"/>
    </source>
</evidence>
<keyword evidence="6 7" id="KW-0131">Cell cycle</keyword>
<comment type="subcellular location">
    <subcellularLocation>
        <location evidence="7">Cell membrane</location>
        <topology evidence="7">Single-pass type II membrane protein</topology>
    </subcellularLocation>
    <text evidence="7">Localizes to the division septum where it forms a ring structure.</text>
</comment>
<evidence type="ECO:0000313" key="10">
    <source>
        <dbReference type="EMBL" id="GEN30337.1"/>
    </source>
</evidence>
<comment type="caution">
    <text evidence="10">The sequence shown here is derived from an EMBL/GenBank/DDBJ whole genome shotgun (WGS) entry which is preliminary data.</text>
</comment>
<keyword evidence="4 7" id="KW-1133">Transmembrane helix</keyword>
<name>A0A511UUR8_9BACI</name>
<proteinExistence type="inferred from homology"/>
<keyword evidence="1 7" id="KW-1003">Cell membrane</keyword>
<evidence type="ECO:0000256" key="1">
    <source>
        <dbReference type="ARBA" id="ARBA00022475"/>
    </source>
</evidence>
<dbReference type="GO" id="GO:0005886">
    <property type="term" value="C:plasma membrane"/>
    <property type="evidence" value="ECO:0007669"/>
    <property type="project" value="UniProtKB-SubCell"/>
</dbReference>
<dbReference type="GO" id="GO:0043093">
    <property type="term" value="P:FtsZ-dependent cytokinesis"/>
    <property type="evidence" value="ECO:0007669"/>
    <property type="project" value="UniProtKB-UniRule"/>
</dbReference>
<keyword evidence="2 7" id="KW-0132">Cell division</keyword>
<organism evidence="10 11">
    <name type="scientific">Cerasibacillus quisquiliarum</name>
    <dbReference type="NCBI Taxonomy" id="227865"/>
    <lineage>
        <taxon>Bacteria</taxon>
        <taxon>Bacillati</taxon>
        <taxon>Bacillota</taxon>
        <taxon>Bacilli</taxon>
        <taxon>Bacillales</taxon>
        <taxon>Bacillaceae</taxon>
        <taxon>Cerasibacillus</taxon>
    </lineage>
</organism>
<evidence type="ECO:0000256" key="2">
    <source>
        <dbReference type="ARBA" id="ARBA00022618"/>
    </source>
</evidence>
<reference evidence="10 11" key="1">
    <citation type="submission" date="2019-07" db="EMBL/GenBank/DDBJ databases">
        <title>Whole genome shotgun sequence of Cerasibacillus quisquiliarum NBRC 102429.</title>
        <authorList>
            <person name="Hosoyama A."/>
            <person name="Uohara A."/>
            <person name="Ohji S."/>
            <person name="Ichikawa N."/>
        </authorList>
    </citation>
    <scope>NUCLEOTIDE SEQUENCE [LARGE SCALE GENOMIC DNA]</scope>
    <source>
        <strain evidence="10 11">NBRC 102429</strain>
    </source>
</reference>
<dbReference type="InterPro" id="IPR007060">
    <property type="entry name" value="FtsL/DivIC"/>
</dbReference>
<dbReference type="EMBL" id="BJXW01000008">
    <property type="protein sequence ID" value="GEN30337.1"/>
    <property type="molecule type" value="Genomic_DNA"/>
</dbReference>
<feature type="coiled-coil region" evidence="9">
    <location>
        <begin position="61"/>
        <end position="88"/>
    </location>
</feature>
<dbReference type="InterPro" id="IPR011922">
    <property type="entry name" value="Cell_div_FtsL"/>
</dbReference>
<dbReference type="Proteomes" id="UP000321491">
    <property type="component" value="Unassembled WGS sequence"/>
</dbReference>
<gene>
    <name evidence="7 10" type="primary">ftsL</name>
    <name evidence="10" type="ORF">CQU01_05750</name>
</gene>
<dbReference type="OrthoDB" id="2973386at2"/>
<accession>A0A511UUR8</accession>
<feature type="transmembrane region" description="Helical" evidence="7">
    <location>
        <begin position="38"/>
        <end position="59"/>
    </location>
</feature>
<evidence type="ECO:0000256" key="6">
    <source>
        <dbReference type="ARBA" id="ARBA00023306"/>
    </source>
</evidence>
<sequence>MAVRQVKTWEQNYARELPKTETKVVVQRKGWVTKGEKILYAFFAVIFLLFAGYMVSYAATTDTLNREIQTLESQLQEQKLKNASLEFEVKELQRPERIIKIAKKKGFHIQNSQVKRANGFQ</sequence>
<evidence type="ECO:0000256" key="9">
    <source>
        <dbReference type="SAM" id="Coils"/>
    </source>
</evidence>
<dbReference type="AlphaFoldDB" id="A0A511UUR8"/>
<evidence type="ECO:0000313" key="11">
    <source>
        <dbReference type="Proteomes" id="UP000321491"/>
    </source>
</evidence>
<protein>
    <recommendedName>
        <fullName evidence="7 8">Cell division protein FtsL</fullName>
    </recommendedName>
</protein>
<keyword evidence="9" id="KW-0175">Coiled coil</keyword>
<keyword evidence="3 7" id="KW-0812">Transmembrane</keyword>
<comment type="similarity">
    <text evidence="7">Belongs to the FtsL family.</text>
</comment>
<evidence type="ECO:0000256" key="3">
    <source>
        <dbReference type="ARBA" id="ARBA00022692"/>
    </source>
</evidence>
<keyword evidence="5 7" id="KW-0472">Membrane</keyword>
<dbReference type="RefSeq" id="WP_146935513.1">
    <property type="nucleotide sequence ID" value="NZ_BJXW01000008.1"/>
</dbReference>
<dbReference type="Pfam" id="PF04977">
    <property type="entry name" value="DivIC"/>
    <property type="match status" value="1"/>
</dbReference>
<evidence type="ECO:0000256" key="4">
    <source>
        <dbReference type="ARBA" id="ARBA00022989"/>
    </source>
</evidence>
<dbReference type="GO" id="GO:0032153">
    <property type="term" value="C:cell division site"/>
    <property type="evidence" value="ECO:0007669"/>
    <property type="project" value="UniProtKB-UniRule"/>
</dbReference>
<comment type="function">
    <text evidence="7">Essential cell division protein.</text>
</comment>
<dbReference type="HAMAP" id="MF_00910">
    <property type="entry name" value="FtsL"/>
    <property type="match status" value="1"/>
</dbReference>
<evidence type="ECO:0000256" key="5">
    <source>
        <dbReference type="ARBA" id="ARBA00023136"/>
    </source>
</evidence>
<dbReference type="NCBIfam" id="TIGR02209">
    <property type="entry name" value="ftsL_broad"/>
    <property type="match status" value="1"/>
</dbReference>
<evidence type="ECO:0000256" key="8">
    <source>
        <dbReference type="NCBIfam" id="TIGR02209"/>
    </source>
</evidence>